<dbReference type="PANTHER" id="PTHR12110">
    <property type="entry name" value="HYDROXYPYRUVATE ISOMERASE"/>
    <property type="match status" value="1"/>
</dbReference>
<dbReference type="EMBL" id="CP054142">
    <property type="protein sequence ID" value="QTQ14277.1"/>
    <property type="molecule type" value="Genomic_DNA"/>
</dbReference>
<dbReference type="KEGG" id="tpav:HRQ91_07335"/>
<dbReference type="PANTHER" id="PTHR12110:SF21">
    <property type="entry name" value="XYLOSE ISOMERASE-LIKE TIM BARREL DOMAIN-CONTAINING PROTEIN"/>
    <property type="match status" value="1"/>
</dbReference>
<dbReference type="InterPro" id="IPR013022">
    <property type="entry name" value="Xyl_isomerase-like_TIM-brl"/>
</dbReference>
<accession>A0A975IEX1</accession>
<organism evidence="2 3">
    <name type="scientific">Treponema parvum</name>
    <dbReference type="NCBI Taxonomy" id="138851"/>
    <lineage>
        <taxon>Bacteria</taxon>
        <taxon>Pseudomonadati</taxon>
        <taxon>Spirochaetota</taxon>
        <taxon>Spirochaetia</taxon>
        <taxon>Spirochaetales</taxon>
        <taxon>Treponemataceae</taxon>
        <taxon>Treponema</taxon>
    </lineage>
</organism>
<feature type="domain" description="Xylose isomerase-like TIM barrel" evidence="1">
    <location>
        <begin position="22"/>
        <end position="259"/>
    </location>
</feature>
<gene>
    <name evidence="2" type="ORF">HRQ91_07335</name>
</gene>
<sequence>MKLSTENGELRVRLGDRKTIEMLSKVGFDAIDYGFSPWLERGEMIWNTDRYAEYAKEVNMIAKDNGIYFNQAHGPFVFDTSLFPDYSKQVIPLFKRCFEVCALLNIPHMVVHPIHHLPYKGNEDLLWKINNDFYRMLLPFSKETGVKIALENMYQYDGKRGVLTTDVFAVPEKYAEFYDQLNDPHFICLVDTGHCGIVGETTERMLRVMGKRIKALHLNDNLFRTDDHIIPGHGLMNLDQVMRTLAEIDYEGDVTFEVLNIYRAYDDSFLETSARYLHDVGRYIIAKIEGYKNAKKTNKDNR</sequence>
<dbReference type="Pfam" id="PF01261">
    <property type="entry name" value="AP_endonuc_2"/>
    <property type="match status" value="1"/>
</dbReference>
<dbReference type="RefSeq" id="WP_210118948.1">
    <property type="nucleotide sequence ID" value="NZ_CP054142.1"/>
</dbReference>
<evidence type="ECO:0000313" key="2">
    <source>
        <dbReference type="EMBL" id="QTQ14277.1"/>
    </source>
</evidence>
<dbReference type="GO" id="GO:0016853">
    <property type="term" value="F:isomerase activity"/>
    <property type="evidence" value="ECO:0007669"/>
    <property type="project" value="UniProtKB-KW"/>
</dbReference>
<dbReference type="InterPro" id="IPR050312">
    <property type="entry name" value="IolE/XylAMocC-like"/>
</dbReference>
<name>A0A975IEX1_9SPIR</name>
<reference evidence="2 3" key="1">
    <citation type="journal article" date="2021" name="Microbiol. Resour. Announc.">
        <title>Complete Genome Sequences of Three Human Oral Treponema parvum Isolates.</title>
        <authorList>
            <person name="Zeng H."/>
            <person name="Watt R.M."/>
        </authorList>
    </citation>
    <scope>NUCLEOTIDE SEQUENCE [LARGE SCALE GENOMIC DNA]</scope>
    <source>
        <strain evidence="2 3">ATCC 700770</strain>
    </source>
</reference>
<dbReference type="AlphaFoldDB" id="A0A975IEX1"/>
<keyword evidence="3" id="KW-1185">Reference proteome</keyword>
<dbReference type="SUPFAM" id="SSF51658">
    <property type="entry name" value="Xylose isomerase-like"/>
    <property type="match status" value="1"/>
</dbReference>
<dbReference type="Gene3D" id="3.20.20.150">
    <property type="entry name" value="Divalent-metal-dependent TIM barrel enzymes"/>
    <property type="match status" value="1"/>
</dbReference>
<proteinExistence type="predicted"/>
<dbReference type="Proteomes" id="UP000671908">
    <property type="component" value="Chromosome"/>
</dbReference>
<keyword evidence="2" id="KW-0413">Isomerase</keyword>
<evidence type="ECO:0000313" key="3">
    <source>
        <dbReference type="Proteomes" id="UP000671908"/>
    </source>
</evidence>
<dbReference type="InterPro" id="IPR036237">
    <property type="entry name" value="Xyl_isomerase-like_sf"/>
</dbReference>
<protein>
    <submittedName>
        <fullName evidence="2">Sugar phosphate isomerase/epimerase</fullName>
    </submittedName>
</protein>
<evidence type="ECO:0000259" key="1">
    <source>
        <dbReference type="Pfam" id="PF01261"/>
    </source>
</evidence>